<keyword evidence="3" id="KW-0732">Signal</keyword>
<name>A0A7M4DV96_CROPO</name>
<protein>
    <submittedName>
        <fullName evidence="10">Myelin protein zero like 2</fullName>
    </submittedName>
</protein>
<accession>A0A7M4DV96</accession>
<evidence type="ECO:0000256" key="5">
    <source>
        <dbReference type="ARBA" id="ARBA00023136"/>
    </source>
</evidence>
<evidence type="ECO:0000259" key="9">
    <source>
        <dbReference type="PROSITE" id="PS50835"/>
    </source>
</evidence>
<evidence type="ECO:0000256" key="2">
    <source>
        <dbReference type="ARBA" id="ARBA00022692"/>
    </source>
</evidence>
<keyword evidence="4" id="KW-1133">Transmembrane helix</keyword>
<evidence type="ECO:0000256" key="6">
    <source>
        <dbReference type="ARBA" id="ARBA00023157"/>
    </source>
</evidence>
<dbReference type="InterPro" id="IPR036179">
    <property type="entry name" value="Ig-like_dom_sf"/>
</dbReference>
<dbReference type="InterPro" id="IPR007110">
    <property type="entry name" value="Ig-like_dom"/>
</dbReference>
<gene>
    <name evidence="10" type="primary">MPZL2</name>
</gene>
<dbReference type="InterPro" id="IPR013106">
    <property type="entry name" value="Ig_V-set"/>
</dbReference>
<reference evidence="10" key="2">
    <citation type="submission" date="2025-09" db="UniProtKB">
        <authorList>
            <consortium name="Ensembl"/>
        </authorList>
    </citation>
    <scope>IDENTIFICATION</scope>
</reference>
<dbReference type="InterPro" id="IPR013783">
    <property type="entry name" value="Ig-like_fold"/>
</dbReference>
<dbReference type="PRINTS" id="PR00213">
    <property type="entry name" value="MYELINP0"/>
</dbReference>
<evidence type="ECO:0000256" key="4">
    <source>
        <dbReference type="ARBA" id="ARBA00022989"/>
    </source>
</evidence>
<keyword evidence="6" id="KW-1015">Disulfide bond</keyword>
<dbReference type="Pfam" id="PF07686">
    <property type="entry name" value="V-set"/>
    <property type="match status" value="2"/>
</dbReference>
<dbReference type="Ensembl" id="ENSCPRT00005000362.1">
    <property type="protein sequence ID" value="ENSCPRP00005000288.1"/>
    <property type="gene ID" value="ENSCPRG00005000209.1"/>
</dbReference>
<dbReference type="GO" id="GO:0005886">
    <property type="term" value="C:plasma membrane"/>
    <property type="evidence" value="ECO:0007669"/>
    <property type="project" value="TreeGrafter"/>
</dbReference>
<evidence type="ECO:0000313" key="11">
    <source>
        <dbReference type="Proteomes" id="UP000594220"/>
    </source>
</evidence>
<evidence type="ECO:0000256" key="8">
    <source>
        <dbReference type="ARBA" id="ARBA00023319"/>
    </source>
</evidence>
<dbReference type="SUPFAM" id="SSF48726">
    <property type="entry name" value="Immunoglobulin"/>
    <property type="match status" value="2"/>
</dbReference>
<sequence length="364" mass="38799">MKGRLGDHLCHQTPSGGIQPQKTIPAEALLHYHESTVLGTGLLQKDVFFYQGQPYPLLTGRFKDRVTWDGNIHKNDASIVIWNLKPTDNGTFTCQVKNPPDVSGTIGEIRLSVVQSGTWHSWTVTKVDWVHAPRNSTESVSLLAGGTGWRWLGDVSRGNGSIGLQDLQEGDGGTYTCEIRVSGHSSIFKNSTALHVVPAARRRMCPCPTGSLAPATCPLALCPCGVHSGEGPVARWELGRGCRRGGWMGAAQLPFTTCPTVPTQVSPGTLPCPRSSGPGGACHSRCPSLIPAPLSAQKSIYSSIHCPGTPKAVCEAEQRGKAEATYVTMVRPAWGTLLWERGGGLPGTGHCLWASSLAGLHWAS</sequence>
<keyword evidence="8" id="KW-0393">Immunoglobulin domain</keyword>
<keyword evidence="11" id="KW-1185">Reference proteome</keyword>
<keyword evidence="5" id="KW-0472">Membrane</keyword>
<dbReference type="GO" id="GO:0098609">
    <property type="term" value="P:cell-cell adhesion"/>
    <property type="evidence" value="ECO:0007669"/>
    <property type="project" value="TreeGrafter"/>
</dbReference>
<dbReference type="PANTHER" id="PTHR13869">
    <property type="entry name" value="MYELIN P0 RELATED"/>
    <property type="match status" value="1"/>
</dbReference>
<organism evidence="10 11">
    <name type="scientific">Crocodylus porosus</name>
    <name type="common">Saltwater crocodile</name>
    <name type="synonym">Estuarine crocodile</name>
    <dbReference type="NCBI Taxonomy" id="8502"/>
    <lineage>
        <taxon>Eukaryota</taxon>
        <taxon>Metazoa</taxon>
        <taxon>Chordata</taxon>
        <taxon>Craniata</taxon>
        <taxon>Vertebrata</taxon>
        <taxon>Euteleostomi</taxon>
        <taxon>Archelosauria</taxon>
        <taxon>Archosauria</taxon>
        <taxon>Crocodylia</taxon>
        <taxon>Longirostres</taxon>
        <taxon>Crocodylidae</taxon>
        <taxon>Crocodylus</taxon>
    </lineage>
</organism>
<dbReference type="GeneTree" id="ENSGT01030000234556"/>
<dbReference type="InterPro" id="IPR000920">
    <property type="entry name" value="Myelin_P0-rel"/>
</dbReference>
<evidence type="ECO:0000313" key="10">
    <source>
        <dbReference type="Ensembl" id="ENSCPRP00005000288.1"/>
    </source>
</evidence>
<keyword evidence="2" id="KW-0812">Transmembrane</keyword>
<dbReference type="Gene3D" id="2.60.40.10">
    <property type="entry name" value="Immunoglobulins"/>
    <property type="match status" value="2"/>
</dbReference>
<evidence type="ECO:0000256" key="7">
    <source>
        <dbReference type="ARBA" id="ARBA00023180"/>
    </source>
</evidence>
<dbReference type="Proteomes" id="UP000594220">
    <property type="component" value="Unplaced"/>
</dbReference>
<evidence type="ECO:0000256" key="1">
    <source>
        <dbReference type="ARBA" id="ARBA00004479"/>
    </source>
</evidence>
<proteinExistence type="predicted"/>
<feature type="domain" description="Ig-like" evidence="9">
    <location>
        <begin position="56"/>
        <end position="188"/>
    </location>
</feature>
<keyword evidence="7" id="KW-0325">Glycoprotein</keyword>
<dbReference type="PANTHER" id="PTHR13869:SF21">
    <property type="entry name" value="MYELIN PROTEIN ZERO-LIKE PROTEIN 2"/>
    <property type="match status" value="1"/>
</dbReference>
<evidence type="ECO:0000256" key="3">
    <source>
        <dbReference type="ARBA" id="ARBA00022729"/>
    </source>
</evidence>
<dbReference type="AlphaFoldDB" id="A0A7M4DV96"/>
<reference evidence="10" key="1">
    <citation type="submission" date="2025-08" db="UniProtKB">
        <authorList>
            <consortium name="Ensembl"/>
        </authorList>
    </citation>
    <scope>IDENTIFICATION</scope>
</reference>
<comment type="subcellular location">
    <subcellularLocation>
        <location evidence="1">Membrane</location>
        <topology evidence="1">Single-pass type I membrane protein</topology>
    </subcellularLocation>
</comment>
<dbReference type="PROSITE" id="PS50835">
    <property type="entry name" value="IG_LIKE"/>
    <property type="match status" value="1"/>
</dbReference>